<gene>
    <name evidence="2" type="ORF">GTW51_05655</name>
</gene>
<reference evidence="2 3" key="1">
    <citation type="submission" date="2020-01" db="EMBL/GenBank/DDBJ databases">
        <title>Genomes of bacteria type strains.</title>
        <authorList>
            <person name="Chen J."/>
            <person name="Zhu S."/>
            <person name="Chen J."/>
        </authorList>
    </citation>
    <scope>NUCLEOTIDE SEQUENCE [LARGE SCALE GENOMIC DNA]</scope>
    <source>
        <strain evidence="2 3">KCTC 52919</strain>
    </source>
</reference>
<protein>
    <submittedName>
        <fullName evidence="2">Uncharacterized protein</fullName>
    </submittedName>
</protein>
<name>A0A6L9MEA5_9HYPH</name>
<feature type="region of interest" description="Disordered" evidence="1">
    <location>
        <begin position="18"/>
        <end position="51"/>
    </location>
</feature>
<keyword evidence="3" id="KW-1185">Reference proteome</keyword>
<organism evidence="2 3">
    <name type="scientific">Aurantimonas aggregata</name>
    <dbReference type="NCBI Taxonomy" id="2047720"/>
    <lineage>
        <taxon>Bacteria</taxon>
        <taxon>Pseudomonadati</taxon>
        <taxon>Pseudomonadota</taxon>
        <taxon>Alphaproteobacteria</taxon>
        <taxon>Hyphomicrobiales</taxon>
        <taxon>Aurantimonadaceae</taxon>
        <taxon>Aurantimonas</taxon>
    </lineage>
</organism>
<evidence type="ECO:0000313" key="3">
    <source>
        <dbReference type="Proteomes" id="UP000476332"/>
    </source>
</evidence>
<dbReference type="AlphaFoldDB" id="A0A6L9MEA5"/>
<dbReference type="EMBL" id="JAAAMJ010000002">
    <property type="protein sequence ID" value="NDV86184.1"/>
    <property type="molecule type" value="Genomic_DNA"/>
</dbReference>
<proteinExistence type="predicted"/>
<evidence type="ECO:0000313" key="2">
    <source>
        <dbReference type="EMBL" id="NDV86184.1"/>
    </source>
</evidence>
<comment type="caution">
    <text evidence="2">The sequence shown here is derived from an EMBL/GenBank/DDBJ whole genome shotgun (WGS) entry which is preliminary data.</text>
</comment>
<dbReference type="RefSeq" id="WP_163042920.1">
    <property type="nucleotide sequence ID" value="NZ_JAAAMJ010000002.1"/>
</dbReference>
<accession>A0A6L9MEA5</accession>
<evidence type="ECO:0000256" key="1">
    <source>
        <dbReference type="SAM" id="MobiDB-lite"/>
    </source>
</evidence>
<sequence>MLKGGRFRAAAVCVSETCGPDVTGGIDPDSVAPTTNEPSMRHPTVEAGNAA</sequence>
<dbReference type="Proteomes" id="UP000476332">
    <property type="component" value="Unassembled WGS sequence"/>
</dbReference>